<protein>
    <recommendedName>
        <fullName evidence="3">ATP-grasp domain-containing protein</fullName>
    </recommendedName>
</protein>
<evidence type="ECO:0008006" key="3">
    <source>
        <dbReference type="Google" id="ProtNLM"/>
    </source>
</evidence>
<dbReference type="GO" id="GO:0018169">
    <property type="term" value="F:ribosomal S6-glutamic acid ligase activity"/>
    <property type="evidence" value="ECO:0007669"/>
    <property type="project" value="TreeGrafter"/>
</dbReference>
<dbReference type="PANTHER" id="PTHR21621">
    <property type="entry name" value="RIBOSOMAL PROTEIN S6 MODIFICATION PROTEIN"/>
    <property type="match status" value="1"/>
</dbReference>
<accession>A0A7W8E1L5</accession>
<gene>
    <name evidence="1" type="ORF">HNR60_003798</name>
</gene>
<name>A0A7W8E1L5_9BRAD</name>
<dbReference type="PANTHER" id="PTHR21621:SF0">
    <property type="entry name" value="BETA-CITRYLGLUTAMATE SYNTHASE B-RELATED"/>
    <property type="match status" value="1"/>
</dbReference>
<keyword evidence="2" id="KW-1185">Reference proteome</keyword>
<evidence type="ECO:0000313" key="1">
    <source>
        <dbReference type="EMBL" id="MBB5049026.1"/>
    </source>
</evidence>
<dbReference type="GO" id="GO:0005737">
    <property type="term" value="C:cytoplasm"/>
    <property type="evidence" value="ECO:0007669"/>
    <property type="project" value="TreeGrafter"/>
</dbReference>
<dbReference type="AlphaFoldDB" id="A0A7W8E1L5"/>
<dbReference type="RefSeq" id="WP_184260596.1">
    <property type="nucleotide sequence ID" value="NZ_JACHIH010000029.1"/>
</dbReference>
<dbReference type="Gene3D" id="3.30.470.20">
    <property type="entry name" value="ATP-grasp fold, B domain"/>
    <property type="match status" value="1"/>
</dbReference>
<proteinExistence type="predicted"/>
<reference evidence="1 2" key="1">
    <citation type="submission" date="2020-08" db="EMBL/GenBank/DDBJ databases">
        <title>Genomic Encyclopedia of Type Strains, Phase IV (KMG-IV): sequencing the most valuable type-strain genomes for metagenomic binning, comparative biology and taxonomic classification.</title>
        <authorList>
            <person name="Goeker M."/>
        </authorList>
    </citation>
    <scope>NUCLEOTIDE SEQUENCE [LARGE SCALE GENOMIC DNA]</scope>
    <source>
        <strain evidence="1 2">DSM 12706</strain>
    </source>
</reference>
<evidence type="ECO:0000313" key="2">
    <source>
        <dbReference type="Proteomes" id="UP000542353"/>
    </source>
</evidence>
<organism evidence="1 2">
    <name type="scientific">Rhodopseudomonas rhenobacensis</name>
    <dbReference type="NCBI Taxonomy" id="87461"/>
    <lineage>
        <taxon>Bacteria</taxon>
        <taxon>Pseudomonadati</taxon>
        <taxon>Pseudomonadota</taxon>
        <taxon>Alphaproteobacteria</taxon>
        <taxon>Hyphomicrobiales</taxon>
        <taxon>Nitrobacteraceae</taxon>
        <taxon>Rhodopseudomonas</taxon>
    </lineage>
</organism>
<dbReference type="EMBL" id="JACHIH010000029">
    <property type="protein sequence ID" value="MBB5049026.1"/>
    <property type="molecule type" value="Genomic_DNA"/>
</dbReference>
<dbReference type="Proteomes" id="UP000542353">
    <property type="component" value="Unassembled WGS sequence"/>
</dbReference>
<sequence>MQYANRVIATVVETYCKQHGFDVAFGLDGWLIVIDTGRIKHRIYGYDIGLNSSVVHRIANDKSATAEILASCAIDCVPHALFMNHNQFKYVPTGGHWARMLQMLGEHPEGLVLKPNEGTCGNLVFKVGSELEMEQAAAAIFAVNQNLAVAPYLAIEREVRVVLLDRQALVVYEKQRPSIVGDGVRSAVELILDKVPAALLAATLANLPGNPASLDAVVPAGQPFFLNWRHNLDLGAEPQLLQDGPVWQASVDIAARAAEAIGLAFGSVDVIWNNEAPQILEINSGVMIESLGHRHPDIAHRVYTQSLDRLVQRPAR</sequence>
<dbReference type="GO" id="GO:0009432">
    <property type="term" value="P:SOS response"/>
    <property type="evidence" value="ECO:0007669"/>
    <property type="project" value="TreeGrafter"/>
</dbReference>
<dbReference type="SUPFAM" id="SSF56059">
    <property type="entry name" value="Glutathione synthetase ATP-binding domain-like"/>
    <property type="match status" value="1"/>
</dbReference>
<comment type="caution">
    <text evidence="1">The sequence shown here is derived from an EMBL/GenBank/DDBJ whole genome shotgun (WGS) entry which is preliminary data.</text>
</comment>